<evidence type="ECO:0000256" key="7">
    <source>
        <dbReference type="ARBA" id="ARBA00022741"/>
    </source>
</evidence>
<dbReference type="PANTHER" id="PTHR34220">
    <property type="entry name" value="SENSOR HISTIDINE KINASE YPDA"/>
    <property type="match status" value="1"/>
</dbReference>
<dbReference type="PROSITE" id="PS50885">
    <property type="entry name" value="HAMP"/>
    <property type="match status" value="1"/>
</dbReference>
<keyword evidence="6" id="KW-0808">Transferase</keyword>
<evidence type="ECO:0000256" key="9">
    <source>
        <dbReference type="ARBA" id="ARBA00022840"/>
    </source>
</evidence>
<feature type="domain" description="Histidine kinase" evidence="13">
    <location>
        <begin position="475"/>
        <end position="580"/>
    </location>
</feature>
<evidence type="ECO:0000256" key="4">
    <source>
        <dbReference type="ARBA" id="ARBA00022475"/>
    </source>
</evidence>
<dbReference type="InterPro" id="IPR003594">
    <property type="entry name" value="HATPase_dom"/>
</dbReference>
<evidence type="ECO:0000256" key="3">
    <source>
        <dbReference type="ARBA" id="ARBA00012438"/>
    </source>
</evidence>
<evidence type="ECO:0000256" key="12">
    <source>
        <dbReference type="SAM" id="Coils"/>
    </source>
</evidence>
<evidence type="ECO:0000256" key="8">
    <source>
        <dbReference type="ARBA" id="ARBA00022777"/>
    </source>
</evidence>
<evidence type="ECO:0000256" key="6">
    <source>
        <dbReference type="ARBA" id="ARBA00022679"/>
    </source>
</evidence>
<accession>A0A0M0KJT8</accession>
<dbReference type="PANTHER" id="PTHR34220:SF7">
    <property type="entry name" value="SENSOR HISTIDINE KINASE YPDA"/>
    <property type="match status" value="1"/>
</dbReference>
<dbReference type="InterPro" id="IPR003660">
    <property type="entry name" value="HAMP_dom"/>
</dbReference>
<dbReference type="Pfam" id="PF02518">
    <property type="entry name" value="HATPase_c"/>
    <property type="match status" value="1"/>
</dbReference>
<dbReference type="SUPFAM" id="SSF55874">
    <property type="entry name" value="ATPase domain of HSP90 chaperone/DNA topoisomerase II/histidine kinase"/>
    <property type="match status" value="1"/>
</dbReference>
<evidence type="ECO:0000313" key="15">
    <source>
        <dbReference type="EMBL" id="KOO39024.1"/>
    </source>
</evidence>
<evidence type="ECO:0000256" key="11">
    <source>
        <dbReference type="ARBA" id="ARBA00023136"/>
    </source>
</evidence>
<dbReference type="InterPro" id="IPR050640">
    <property type="entry name" value="Bact_2-comp_sensor_kinase"/>
</dbReference>
<keyword evidence="8 15" id="KW-0418">Kinase</keyword>
<dbReference type="GO" id="GO:0000155">
    <property type="term" value="F:phosphorelay sensor kinase activity"/>
    <property type="evidence" value="ECO:0007669"/>
    <property type="project" value="InterPro"/>
</dbReference>
<keyword evidence="12" id="KW-0175">Coiled coil</keyword>
<keyword evidence="4" id="KW-1003">Cell membrane</keyword>
<dbReference type="Pfam" id="PF06580">
    <property type="entry name" value="His_kinase"/>
    <property type="match status" value="1"/>
</dbReference>
<dbReference type="RefSeq" id="WP_053431109.1">
    <property type="nucleotide sequence ID" value="NZ_CP040441.1"/>
</dbReference>
<keyword evidence="11" id="KW-0472">Membrane</keyword>
<protein>
    <recommendedName>
        <fullName evidence="3">histidine kinase</fullName>
        <ecNumber evidence="3">2.7.13.3</ecNumber>
    </recommendedName>
</protein>
<sequence>MLFKKYSLNNVKLRNKLLLLYIFCVFLPILLTNIIFYNVTANNIKAQKMDDIELVVDQITNEFNNAVDQAIGISSGFYTNTRIYDFFETEYETAIDYIEAYDFYLREYSRFSPLYYSIQSISFYTDNPSFIYAGGIRPLTEHTKEEKWYRLLTEANHPIIIRTNPATDSGLFSVIRELDYHKNKYNHKKIVRIDLNPLTIKQIFNNAAFTGEVYLLNGERNIEFSSNEEVNWRTEQLHFDALEFPEDTIFTKERMLSQNYLEGWRVAGTISENEILEELYKSREFIVILASINLLFPTLLIVLISKSIHSRLLRVLKHMKRMKKQKFDIINFPGDKDEIGELTNEFNKMSQTINRLINEVYASNIEKKDLQLREKQAQLSALQSQINPHFLFNALETIRMRSMIKGEKETAKIIQNMAKIFRNSLTWGKDWVTVRDELCLIICFLEIQKYRFGDKMEYELDIDEEAYDYIIPNMVFLPFVENASIHGIESVKEKGIIQIRVEKNDGEIVYEISDNGAGMDEEKLASLIETLKNEESMGENVGIKNVYYRLKLHYKNHFDFSINSRPGQGTNVQIKLPAEKNNISK</sequence>
<dbReference type="Gene3D" id="6.10.340.10">
    <property type="match status" value="1"/>
</dbReference>
<dbReference type="PATRIC" id="fig|136160.3.peg.2204"/>
<keyword evidence="5" id="KW-0597">Phosphoprotein</keyword>
<keyword evidence="7" id="KW-0547">Nucleotide-binding</keyword>
<dbReference type="SUPFAM" id="SSF158472">
    <property type="entry name" value="HAMP domain-like"/>
    <property type="match status" value="1"/>
</dbReference>
<keyword evidence="9" id="KW-0067">ATP-binding</keyword>
<dbReference type="GeneID" id="87597661"/>
<comment type="subcellular location">
    <subcellularLocation>
        <location evidence="2">Cell membrane</location>
        <topology evidence="2">Multi-pass membrane protein</topology>
    </subcellularLocation>
</comment>
<dbReference type="EMBL" id="LILD01000001">
    <property type="protein sequence ID" value="KOO39024.1"/>
    <property type="molecule type" value="Genomic_DNA"/>
</dbReference>
<proteinExistence type="predicted"/>
<feature type="coiled-coil region" evidence="12">
    <location>
        <begin position="339"/>
        <end position="385"/>
    </location>
</feature>
<evidence type="ECO:0000259" key="14">
    <source>
        <dbReference type="PROSITE" id="PS50885"/>
    </source>
</evidence>
<dbReference type="InterPro" id="IPR010559">
    <property type="entry name" value="Sig_transdc_His_kin_internal"/>
</dbReference>
<evidence type="ECO:0000256" key="2">
    <source>
        <dbReference type="ARBA" id="ARBA00004651"/>
    </source>
</evidence>
<comment type="catalytic activity">
    <reaction evidence="1">
        <text>ATP + protein L-histidine = ADP + protein N-phospho-L-histidine.</text>
        <dbReference type="EC" id="2.7.13.3"/>
    </reaction>
</comment>
<dbReference type="PROSITE" id="PS50109">
    <property type="entry name" value="HIS_KIN"/>
    <property type="match status" value="1"/>
</dbReference>
<keyword evidence="10" id="KW-0902">Two-component regulatory system</keyword>
<evidence type="ECO:0000256" key="5">
    <source>
        <dbReference type="ARBA" id="ARBA00022553"/>
    </source>
</evidence>
<evidence type="ECO:0000256" key="10">
    <source>
        <dbReference type="ARBA" id="ARBA00023012"/>
    </source>
</evidence>
<evidence type="ECO:0000256" key="1">
    <source>
        <dbReference type="ARBA" id="ARBA00000085"/>
    </source>
</evidence>
<dbReference type="GO" id="GO:0005524">
    <property type="term" value="F:ATP binding"/>
    <property type="evidence" value="ECO:0007669"/>
    <property type="project" value="UniProtKB-KW"/>
</dbReference>
<evidence type="ECO:0000259" key="13">
    <source>
        <dbReference type="PROSITE" id="PS50109"/>
    </source>
</evidence>
<feature type="domain" description="HAMP" evidence="14">
    <location>
        <begin position="306"/>
        <end position="358"/>
    </location>
</feature>
<dbReference type="InterPro" id="IPR036890">
    <property type="entry name" value="HATPase_C_sf"/>
</dbReference>
<name>A0A0M0KJT8_ALKHA</name>
<comment type="caution">
    <text evidence="15">The sequence shown here is derived from an EMBL/GenBank/DDBJ whole genome shotgun (WGS) entry which is preliminary data.</text>
</comment>
<dbReference type="Gene3D" id="3.30.565.10">
    <property type="entry name" value="Histidine kinase-like ATPase, C-terminal domain"/>
    <property type="match status" value="1"/>
</dbReference>
<dbReference type="EC" id="2.7.13.3" evidence="3"/>
<dbReference type="AlphaFoldDB" id="A0A0M0KJT8"/>
<gene>
    <name evidence="15" type="ORF">AMD02_09240</name>
</gene>
<dbReference type="GO" id="GO:0005886">
    <property type="term" value="C:plasma membrane"/>
    <property type="evidence" value="ECO:0007669"/>
    <property type="project" value="UniProtKB-SubCell"/>
</dbReference>
<dbReference type="InterPro" id="IPR005467">
    <property type="entry name" value="His_kinase_dom"/>
</dbReference>
<reference evidence="15" key="1">
    <citation type="submission" date="2015-08" db="EMBL/GenBank/DDBJ databases">
        <title>Complete DNA Sequence of Pseudomonas syringae pv. actinidiae, the Causal Agent of Kiwifruit Canker Disease.</title>
        <authorList>
            <person name="Rikkerink E.H.A."/>
            <person name="Fineran P.C."/>
        </authorList>
    </citation>
    <scope>NUCLEOTIDE SEQUENCE</scope>
    <source>
        <strain evidence="15">DSM 13666</strain>
    </source>
</reference>
<dbReference type="CDD" id="cd06225">
    <property type="entry name" value="HAMP"/>
    <property type="match status" value="1"/>
</dbReference>
<organism evidence="15">
    <name type="scientific">Halalkalibacterium halodurans</name>
    <name type="common">Bacillus halodurans</name>
    <dbReference type="NCBI Taxonomy" id="86665"/>
    <lineage>
        <taxon>Bacteria</taxon>
        <taxon>Bacillati</taxon>
        <taxon>Bacillota</taxon>
        <taxon>Bacilli</taxon>
        <taxon>Bacillales</taxon>
        <taxon>Bacillaceae</taxon>
        <taxon>Halalkalibacterium (ex Joshi et al. 2022)</taxon>
    </lineage>
</organism>